<proteinExistence type="predicted"/>
<dbReference type="GeneID" id="87956015"/>
<keyword evidence="1" id="KW-0175">Coiled coil</keyword>
<evidence type="ECO:0000256" key="2">
    <source>
        <dbReference type="SAM" id="MobiDB-lite"/>
    </source>
</evidence>
<evidence type="ECO:0000313" key="4">
    <source>
        <dbReference type="Proteomes" id="UP001329825"/>
    </source>
</evidence>
<feature type="region of interest" description="Disordered" evidence="2">
    <location>
        <begin position="215"/>
        <end position="258"/>
    </location>
</feature>
<dbReference type="RefSeq" id="XP_062791659.1">
    <property type="nucleotide sequence ID" value="XM_062935608.1"/>
</dbReference>
<keyword evidence="4" id="KW-1185">Reference proteome</keyword>
<accession>A0ABZ1D0N3</accession>
<reference evidence="3 4" key="1">
    <citation type="submission" date="2024-01" db="EMBL/GenBank/DDBJ databases">
        <title>Comparative genomics of Cryptococcus and Kwoniella reveals pathogenesis evolution and contrasting modes of karyotype evolution via chromosome fusion or intercentromeric recombination.</title>
        <authorList>
            <person name="Coelho M.A."/>
            <person name="David-Palma M."/>
            <person name="Shea T."/>
            <person name="Bowers K."/>
            <person name="McGinley-Smith S."/>
            <person name="Mohammad A.W."/>
            <person name="Gnirke A."/>
            <person name="Yurkov A.M."/>
            <person name="Nowrousian M."/>
            <person name="Sun S."/>
            <person name="Cuomo C.A."/>
            <person name="Heitman J."/>
        </authorList>
    </citation>
    <scope>NUCLEOTIDE SEQUENCE [LARGE SCALE GENOMIC DNA]</scope>
    <source>
        <strain evidence="3">CBS 11374</strain>
    </source>
</reference>
<dbReference type="EMBL" id="CP141885">
    <property type="protein sequence ID" value="WRT66919.1"/>
    <property type="molecule type" value="Genomic_DNA"/>
</dbReference>
<feature type="compositionally biased region" description="Low complexity" evidence="2">
    <location>
        <begin position="20"/>
        <end position="37"/>
    </location>
</feature>
<feature type="region of interest" description="Disordered" evidence="2">
    <location>
        <begin position="1"/>
        <end position="38"/>
    </location>
</feature>
<feature type="coiled-coil region" evidence="1">
    <location>
        <begin position="150"/>
        <end position="184"/>
    </location>
</feature>
<feature type="compositionally biased region" description="Basic residues" evidence="2">
    <location>
        <begin position="241"/>
        <end position="250"/>
    </location>
</feature>
<evidence type="ECO:0000313" key="3">
    <source>
        <dbReference type="EMBL" id="WRT66919.1"/>
    </source>
</evidence>
<gene>
    <name evidence="3" type="ORF">IL334_003884</name>
</gene>
<organism evidence="3 4">
    <name type="scientific">Kwoniella shivajii</name>
    <dbReference type="NCBI Taxonomy" id="564305"/>
    <lineage>
        <taxon>Eukaryota</taxon>
        <taxon>Fungi</taxon>
        <taxon>Dikarya</taxon>
        <taxon>Basidiomycota</taxon>
        <taxon>Agaricomycotina</taxon>
        <taxon>Tremellomycetes</taxon>
        <taxon>Tremellales</taxon>
        <taxon>Cryptococcaceae</taxon>
        <taxon>Kwoniella</taxon>
    </lineage>
</organism>
<protein>
    <submittedName>
        <fullName evidence="3">Uncharacterized protein</fullName>
    </submittedName>
</protein>
<name>A0ABZ1D0N3_9TREE</name>
<evidence type="ECO:0000256" key="1">
    <source>
        <dbReference type="SAM" id="Coils"/>
    </source>
</evidence>
<dbReference type="Proteomes" id="UP001329825">
    <property type="component" value="Chromosome 5"/>
</dbReference>
<feature type="compositionally biased region" description="Basic and acidic residues" evidence="2">
    <location>
        <begin position="215"/>
        <end position="230"/>
    </location>
</feature>
<sequence length="302" mass="34599">MPSSKVPTYYLPPPHSRPMTSSTTTSISAKASSSTSILPKRPTIPNVYLFKDILSALGESSSEPEHEPKYVHEDKAEDIPHIARETLAVDNELHRLKRSISERNLSNNRNTQHDIQSIEKLLHQHKLEKMEFDRTKIELSKEKDLNTRLMRDMEKMKMKFQDRLEESQKANKKALKILMGLQRDEFISWSKELIPHLQQIDSGIKMRIKNWEKTARKGGDMTTREKRDSSPDSAINVMDRNRKKDGRRSPGKSIGTRSVRLVVARDAEAHSHATKCKSSKSGSIKIVKLIDNIVVRAIFKPE</sequence>